<comment type="caution">
    <text evidence="1">The sequence shown here is derived from an EMBL/GenBank/DDBJ whole genome shotgun (WGS) entry which is preliminary data.</text>
</comment>
<accession>A0A096AWM4</accession>
<dbReference type="AlphaFoldDB" id="A0A096AWM4"/>
<reference evidence="1 2" key="1">
    <citation type="submission" date="2014-07" db="EMBL/GenBank/DDBJ databases">
        <authorList>
            <person name="McCorrison J."/>
            <person name="Sanka R."/>
            <person name="Torralba M."/>
            <person name="Gillis M."/>
            <person name="Haft D.H."/>
            <person name="Methe B."/>
            <person name="Sutton G."/>
            <person name="Nelson K.E."/>
        </authorList>
    </citation>
    <scope>NUCLEOTIDE SEQUENCE [LARGE SCALE GENOMIC DNA]</scope>
    <source>
        <strain evidence="1 2">DNF00666</strain>
    </source>
</reference>
<organism evidence="1 2">
    <name type="scientific">Prevotella melaninogenica DNF00666</name>
    <dbReference type="NCBI Taxonomy" id="1401073"/>
    <lineage>
        <taxon>Bacteria</taxon>
        <taxon>Pseudomonadati</taxon>
        <taxon>Bacteroidota</taxon>
        <taxon>Bacteroidia</taxon>
        <taxon>Bacteroidales</taxon>
        <taxon>Prevotellaceae</taxon>
        <taxon>Prevotella</taxon>
    </lineage>
</organism>
<evidence type="ECO:0000313" key="1">
    <source>
        <dbReference type="EMBL" id="KGF51185.1"/>
    </source>
</evidence>
<dbReference type="EMBL" id="JRNS01000228">
    <property type="protein sequence ID" value="KGF51185.1"/>
    <property type="molecule type" value="Genomic_DNA"/>
</dbReference>
<dbReference type="Proteomes" id="UP000029578">
    <property type="component" value="Unassembled WGS sequence"/>
</dbReference>
<proteinExistence type="predicted"/>
<name>A0A096AWM4_9BACT</name>
<evidence type="ECO:0000313" key="2">
    <source>
        <dbReference type="Proteomes" id="UP000029578"/>
    </source>
</evidence>
<protein>
    <submittedName>
        <fullName evidence="1">Uncharacterized protein</fullName>
    </submittedName>
</protein>
<gene>
    <name evidence="1" type="ORF">HMPREF0661_03785</name>
</gene>
<sequence length="68" mass="8177">MGTTDKVQMLRMTRRVYQAQKTKEYKQRIAKYLSEEEKKILYSGEGFIRVPDEEAKREKIDAYPYLIL</sequence>
<dbReference type="RefSeq" id="WP_036863211.1">
    <property type="nucleotide sequence ID" value="NZ_JRNS01000228.1"/>
</dbReference>